<dbReference type="Proteomes" id="UP000028878">
    <property type="component" value="Unassembled WGS sequence"/>
</dbReference>
<evidence type="ECO:0000313" key="1">
    <source>
        <dbReference type="EMBL" id="CDN89905.1"/>
    </source>
</evidence>
<reference evidence="2" key="1">
    <citation type="submission" date="2014-02" db="EMBL/GenBank/DDBJ databases">
        <authorList>
            <person name="Gan H."/>
        </authorList>
    </citation>
    <scope>NUCLEOTIDE SEQUENCE [LARGE SCALE GENOMIC DNA]</scope>
    <source>
        <strain evidence="2">S1</strain>
    </source>
</reference>
<dbReference type="InterPro" id="IPR016181">
    <property type="entry name" value="Acyl_CoA_acyltransferase"/>
</dbReference>
<proteinExistence type="predicted"/>
<dbReference type="Gene3D" id="3.40.630.30">
    <property type="match status" value="1"/>
</dbReference>
<dbReference type="EMBL" id="CCAE010000057">
    <property type="protein sequence ID" value="CDN89905.1"/>
    <property type="molecule type" value="Genomic_DNA"/>
</dbReference>
<evidence type="ECO:0000313" key="2">
    <source>
        <dbReference type="Proteomes" id="UP000028878"/>
    </source>
</evidence>
<sequence length="385" mass="42255">MRVSEATRPVASTPRLPAHDKLGRLVARSLGLDEPTLREGLCPATVDDLPDVLALRREHLLPGHEWDDDAYLRWRYRLGREGAGFGELWCVRAHGRVLATIGVEDLPVDVDGQSLTGAQVMDLMVRPEAQESGLGIWLNQAMLARHPFTLAVGANQNSAGIVRRLFEPLAPRLTFTHPLDLGPFVRRRWPTLAGTPLVTRVANAGLSLRRLALRWGRPRGFTVESATRLDPALTAPVSRGAAGVHLRHHGAYLQRRLLDNPRRPLALRVARRGDTVAGLIAWAVEADDLGRPELHLIDWRHDGDEALLVLLHEALREAAAQGCSCVRLLLQDTASQRVAARAGFLPSSDDEGRPCGVQSRDAELAARLAHAPWALTDLHDDADGF</sequence>
<protein>
    <submittedName>
        <fullName evidence="1">Uncharacterized protein</fullName>
    </submittedName>
</protein>
<dbReference type="SUPFAM" id="SSF55729">
    <property type="entry name" value="Acyl-CoA N-acyltransferases (Nat)"/>
    <property type="match status" value="1"/>
</dbReference>
<gene>
    <name evidence="1" type="ORF">BN948_04345</name>
</gene>
<name>A0A1L1PX69_HYDIT</name>
<keyword evidence="2" id="KW-1185">Reference proteome</keyword>
<reference evidence="2" key="2">
    <citation type="submission" date="2014-11" db="EMBL/GenBank/DDBJ databases">
        <title>Draft genome sequence of Hydrogenophaga intermedia S1.</title>
        <authorList>
            <person name="Gan H.M."/>
            <person name="Chew T.H."/>
            <person name="Stolz A."/>
        </authorList>
    </citation>
    <scope>NUCLEOTIDE SEQUENCE [LARGE SCALE GENOMIC DNA]</scope>
    <source>
        <strain evidence="2">S1</strain>
    </source>
</reference>
<accession>A0A1L1PX69</accession>
<dbReference type="AlphaFoldDB" id="A0A1L1PX69"/>
<organism evidence="1 2">
    <name type="scientific">Hydrogenophaga intermedia</name>
    <dbReference type="NCBI Taxonomy" id="65786"/>
    <lineage>
        <taxon>Bacteria</taxon>
        <taxon>Pseudomonadati</taxon>
        <taxon>Pseudomonadota</taxon>
        <taxon>Betaproteobacteria</taxon>
        <taxon>Burkholderiales</taxon>
        <taxon>Comamonadaceae</taxon>
        <taxon>Hydrogenophaga</taxon>
    </lineage>
</organism>